<dbReference type="EMBL" id="GEGO01004323">
    <property type="protein sequence ID" value="JAR91081.1"/>
    <property type="molecule type" value="Transcribed_RNA"/>
</dbReference>
<organism evidence="2">
    <name type="scientific">Ixodes ricinus</name>
    <name type="common">Common tick</name>
    <name type="synonym">Acarus ricinus</name>
    <dbReference type="NCBI Taxonomy" id="34613"/>
    <lineage>
        <taxon>Eukaryota</taxon>
        <taxon>Metazoa</taxon>
        <taxon>Ecdysozoa</taxon>
        <taxon>Arthropoda</taxon>
        <taxon>Chelicerata</taxon>
        <taxon>Arachnida</taxon>
        <taxon>Acari</taxon>
        <taxon>Parasitiformes</taxon>
        <taxon>Ixodida</taxon>
        <taxon>Ixodoidea</taxon>
        <taxon>Ixodidae</taxon>
        <taxon>Ixodinae</taxon>
        <taxon>Ixodes</taxon>
    </lineage>
</organism>
<keyword evidence="1" id="KW-0732">Signal</keyword>
<feature type="signal peptide" evidence="1">
    <location>
        <begin position="1"/>
        <end position="26"/>
    </location>
</feature>
<feature type="chain" id="PRO_5007542676" evidence="1">
    <location>
        <begin position="27"/>
        <end position="105"/>
    </location>
</feature>
<accession>A0A147BK11</accession>
<evidence type="ECO:0000313" key="2">
    <source>
        <dbReference type="EMBL" id="JAR91081.1"/>
    </source>
</evidence>
<proteinExistence type="predicted"/>
<name>A0A147BK11_IXORI</name>
<reference evidence="2" key="1">
    <citation type="journal article" date="2018" name="PLoS Negl. Trop. Dis.">
        <title>Sialome diversity of ticks revealed by RNAseq of single tick salivary glands.</title>
        <authorList>
            <person name="Perner J."/>
            <person name="Kropackova S."/>
            <person name="Kopacek P."/>
            <person name="Ribeiro J.M."/>
        </authorList>
    </citation>
    <scope>NUCLEOTIDE SEQUENCE</scope>
    <source>
        <strain evidence="2">Siblings of single egg batch collected in Ceske Budejovice</strain>
        <tissue evidence="2">Salivary glands</tissue>
    </source>
</reference>
<evidence type="ECO:0000256" key="1">
    <source>
        <dbReference type="SAM" id="SignalP"/>
    </source>
</evidence>
<dbReference type="AlphaFoldDB" id="A0A147BK11"/>
<protein>
    <submittedName>
        <fullName evidence="2">Putative secreted protein</fullName>
    </submittedName>
</protein>
<sequence>MGAKSPVASVVEFFFLLSSLSGGVESSSLSSLSKVHSVSLSSDSEFIRSSCISASVKEREAEARAFAIGKECLRGNAYGSRLYKNLRLSSKGETTTQSIDSIGYS</sequence>